<dbReference type="Pfam" id="PF13424">
    <property type="entry name" value="TPR_12"/>
    <property type="match status" value="2"/>
</dbReference>
<dbReference type="InterPro" id="IPR051677">
    <property type="entry name" value="AfsR-DnrI-RedD_regulator"/>
</dbReference>
<dbReference type="EMBL" id="LAKD02000120">
    <property type="protein sequence ID" value="OPF71394.1"/>
    <property type="molecule type" value="Genomic_DNA"/>
</dbReference>
<dbReference type="GO" id="GO:0000160">
    <property type="term" value="P:phosphorelay signal transduction system"/>
    <property type="evidence" value="ECO:0007669"/>
    <property type="project" value="UniProtKB-KW"/>
</dbReference>
<dbReference type="Pfam" id="PF00931">
    <property type="entry name" value="NB-ARC"/>
    <property type="match status" value="1"/>
</dbReference>
<feature type="repeat" description="TPR" evidence="7">
    <location>
        <begin position="874"/>
        <end position="907"/>
    </location>
</feature>
<feature type="DNA-binding region" description="OmpR/PhoB-type" evidence="8">
    <location>
        <begin position="1"/>
        <end position="96"/>
    </location>
</feature>
<dbReference type="InterPro" id="IPR019734">
    <property type="entry name" value="TPR_rpt"/>
</dbReference>
<evidence type="ECO:0000256" key="4">
    <source>
        <dbReference type="ARBA" id="ARBA00023015"/>
    </source>
</evidence>
<evidence type="ECO:0000256" key="7">
    <source>
        <dbReference type="PROSITE-ProRule" id="PRU00339"/>
    </source>
</evidence>
<dbReference type="GO" id="GO:0043531">
    <property type="term" value="F:ADP binding"/>
    <property type="evidence" value="ECO:0007669"/>
    <property type="project" value="InterPro"/>
</dbReference>
<dbReference type="Gene3D" id="1.10.10.10">
    <property type="entry name" value="Winged helix-like DNA-binding domain superfamily/Winged helix DNA-binding domain"/>
    <property type="match status" value="1"/>
</dbReference>
<dbReference type="SUPFAM" id="SSF52540">
    <property type="entry name" value="P-loop containing nucleoside triphosphate hydrolases"/>
    <property type="match status" value="1"/>
</dbReference>
<dbReference type="Gene3D" id="1.10.8.430">
    <property type="entry name" value="Helical domain of apoptotic protease-activating factors"/>
    <property type="match status" value="1"/>
</dbReference>
<dbReference type="SMART" id="SM00028">
    <property type="entry name" value="TPR"/>
    <property type="match status" value="7"/>
</dbReference>
<dbReference type="SMART" id="SM01043">
    <property type="entry name" value="BTAD"/>
    <property type="match status" value="1"/>
</dbReference>
<reference evidence="10" key="1">
    <citation type="submission" date="2016-12" db="EMBL/GenBank/DDBJ databases">
        <title>Genome sequence of Streptomyces antioxidans MUSC 164.</title>
        <authorList>
            <person name="Lee L.-H."/>
            <person name="Ser H.-L."/>
        </authorList>
    </citation>
    <scope>NUCLEOTIDE SEQUENCE [LARGE SCALE GENOMIC DNA]</scope>
    <source>
        <strain evidence="10">MUSC 164</strain>
    </source>
</reference>
<gene>
    <name evidence="10" type="ORF">VT50_0234420</name>
</gene>
<keyword evidence="7" id="KW-0802">TPR repeat</keyword>
<evidence type="ECO:0000256" key="1">
    <source>
        <dbReference type="ARBA" id="ARBA00005820"/>
    </source>
</evidence>
<dbReference type="Gene3D" id="1.25.40.10">
    <property type="entry name" value="Tetratricopeptide repeat domain"/>
    <property type="match status" value="3"/>
</dbReference>
<evidence type="ECO:0000256" key="5">
    <source>
        <dbReference type="ARBA" id="ARBA00023125"/>
    </source>
</evidence>
<keyword evidence="6" id="KW-0804">Transcription</keyword>
<dbReference type="GO" id="GO:0003677">
    <property type="term" value="F:DNA binding"/>
    <property type="evidence" value="ECO:0007669"/>
    <property type="project" value="UniProtKB-UniRule"/>
</dbReference>
<dbReference type="InterPro" id="IPR002182">
    <property type="entry name" value="NB-ARC"/>
</dbReference>
<evidence type="ECO:0000256" key="6">
    <source>
        <dbReference type="ARBA" id="ARBA00023163"/>
    </source>
</evidence>
<keyword evidence="3" id="KW-0902">Two-component regulatory system</keyword>
<proteinExistence type="inferred from homology"/>
<organism evidence="10 11">
    <name type="scientific">Streptomyces antioxidans</name>
    <dbReference type="NCBI Taxonomy" id="1507734"/>
    <lineage>
        <taxon>Bacteria</taxon>
        <taxon>Bacillati</taxon>
        <taxon>Actinomycetota</taxon>
        <taxon>Actinomycetes</taxon>
        <taxon>Kitasatosporales</taxon>
        <taxon>Streptomycetaceae</taxon>
        <taxon>Streptomyces</taxon>
    </lineage>
</organism>
<evidence type="ECO:0000256" key="2">
    <source>
        <dbReference type="ARBA" id="ARBA00022737"/>
    </source>
</evidence>
<protein>
    <recommendedName>
        <fullName evidence="9">OmpR/PhoB-type domain-containing protein</fullName>
    </recommendedName>
</protein>
<comment type="caution">
    <text evidence="10">The sequence shown here is derived from an EMBL/GenBank/DDBJ whole genome shotgun (WGS) entry which is preliminary data.</text>
</comment>
<dbReference type="AlphaFoldDB" id="A0A1V4CVE3"/>
<dbReference type="SMART" id="SM00862">
    <property type="entry name" value="Trans_reg_C"/>
    <property type="match status" value="1"/>
</dbReference>
<sequence>MVELNVLGPLELRHHGRQWPLGSPKEQCVLAVLGAAEGEPVTMATLMDRVWGDRPPPSAAATLHSYLSRLRGRLKRASDGEAGLERPSPRSYRLRIAPEAVDLTRFRRLRGQARDTLAEGELERAIGRLREAERLWRGEPLGEFTGMWAETFRARLHEDLRAVREERIRIELRLGRHADLIGELRALVDEEPLAQGAVAHLMVALYRCGRPDESLSLYRTTRSRLDDELGLAPSPELHQLHQRVLEQDPSLDLPADEPVQTVRAEGGPNHLPYDNRDFTGRDDELRGLLTQPDPDGTAPALTVVHGMAGVGKSVLVIHAAHRLRDRYPDGLFYVNLRAHSDQPPCAPSEALTTLEDAADRQLAEGRTSSFDARAARWRDWLAHRRALLVLDDAGSAEQVRPLLPGGAGCQVFITSRHQLAPLDGARPVGLEVLSVAEAVSLFTRVVGVARARDSEALHRVVSLCGYLPLAIQLTAHRFRHRDSWDLQDLVDRLTQAADLLEEIDIHSGIATAFRLSYDQLGDGERKLFRSLALHPGPDLTLSAAVALVDADAARLRRGLEELLTCHLLEEPVRGRYRFHDLVRGFAVRVSTAEEPERMRQEAVRRLLTHYLTAADHADRMAHPQSRRIAVPPELRYGDPPEFTDADEAAAWLDVERRNLLAAAHEAAASSPELATLFLHALGQSFKRWGAWETAAELHDSALAFLRTRGDTRALAHILMERSDIQCHEHCEEALRCAEESLAIFRELADRQGEADALFQAGRAHLAAGRRTTSLECLDRALALYRRTGDRHGEAEALNVQGVALHFAGELDEALKRFHAVYRIQKVVGDLHGQATALLNAGEIHRLETRFDEARDLYERALALARRTGVRRQLVNLYTNLGNVCRATGQTDEALAYFRKALSSYRASRDPRSEANTLLSMGTAYHEAHQERAAMEHFTMAERIARRIGNLYERQSALIGIAALQRTSGQYTAALKTYEEALEVAREIEIPLGMAQAHDGIAQTVLHTHGAEAAERHARRALALYERLGVAEEAERVRRSLIGR</sequence>
<dbReference type="GO" id="GO:0006355">
    <property type="term" value="P:regulation of DNA-templated transcription"/>
    <property type="evidence" value="ECO:0007669"/>
    <property type="project" value="InterPro"/>
</dbReference>
<dbReference type="CDD" id="cd15831">
    <property type="entry name" value="BTAD"/>
    <property type="match status" value="1"/>
</dbReference>
<dbReference type="PRINTS" id="PR00364">
    <property type="entry name" value="DISEASERSIST"/>
</dbReference>
<evidence type="ECO:0000256" key="3">
    <source>
        <dbReference type="ARBA" id="ARBA00023012"/>
    </source>
</evidence>
<evidence type="ECO:0000313" key="11">
    <source>
        <dbReference type="Proteomes" id="UP000033615"/>
    </source>
</evidence>
<dbReference type="PANTHER" id="PTHR35807:SF1">
    <property type="entry name" value="TRANSCRIPTIONAL REGULATOR REDD"/>
    <property type="match status" value="1"/>
</dbReference>
<dbReference type="Gene3D" id="3.40.50.300">
    <property type="entry name" value="P-loop containing nucleotide triphosphate hydrolases"/>
    <property type="match status" value="1"/>
</dbReference>
<evidence type="ECO:0000313" key="10">
    <source>
        <dbReference type="EMBL" id="OPF71394.1"/>
    </source>
</evidence>
<dbReference type="SUPFAM" id="SSF48452">
    <property type="entry name" value="TPR-like"/>
    <property type="match status" value="3"/>
</dbReference>
<keyword evidence="11" id="KW-1185">Reference proteome</keyword>
<dbReference type="InterPro" id="IPR042197">
    <property type="entry name" value="Apaf_helical"/>
</dbReference>
<comment type="similarity">
    <text evidence="1">Belongs to the AfsR/DnrI/RedD regulatory family.</text>
</comment>
<feature type="repeat" description="TPR" evidence="7">
    <location>
        <begin position="834"/>
        <end position="867"/>
    </location>
</feature>
<accession>A0A1V4CVE3</accession>
<keyword evidence="4" id="KW-0805">Transcription regulation</keyword>
<dbReference type="InterPro" id="IPR027417">
    <property type="entry name" value="P-loop_NTPase"/>
</dbReference>
<keyword evidence="2" id="KW-0677">Repeat</keyword>
<dbReference type="SUPFAM" id="SSF46894">
    <property type="entry name" value="C-terminal effector domain of the bipartite response regulators"/>
    <property type="match status" value="1"/>
</dbReference>
<dbReference type="InterPro" id="IPR016032">
    <property type="entry name" value="Sig_transdc_resp-reg_C-effctor"/>
</dbReference>
<dbReference type="Pfam" id="PF03704">
    <property type="entry name" value="BTAD"/>
    <property type="match status" value="1"/>
</dbReference>
<dbReference type="PANTHER" id="PTHR35807">
    <property type="entry name" value="TRANSCRIPTIONAL REGULATOR REDD-RELATED"/>
    <property type="match status" value="1"/>
</dbReference>
<dbReference type="InterPro" id="IPR036388">
    <property type="entry name" value="WH-like_DNA-bd_sf"/>
</dbReference>
<keyword evidence="5 8" id="KW-0238">DNA-binding</keyword>
<feature type="domain" description="OmpR/PhoB-type" evidence="9">
    <location>
        <begin position="1"/>
        <end position="96"/>
    </location>
</feature>
<dbReference type="InterPro" id="IPR001867">
    <property type="entry name" value="OmpR/PhoB-type_DNA-bd"/>
</dbReference>
<dbReference type="PROSITE" id="PS50005">
    <property type="entry name" value="TPR"/>
    <property type="match status" value="2"/>
</dbReference>
<evidence type="ECO:0000256" key="8">
    <source>
        <dbReference type="PROSITE-ProRule" id="PRU01091"/>
    </source>
</evidence>
<evidence type="ECO:0000259" key="9">
    <source>
        <dbReference type="PROSITE" id="PS51755"/>
    </source>
</evidence>
<name>A0A1V4CVE3_9ACTN</name>
<dbReference type="PROSITE" id="PS51755">
    <property type="entry name" value="OMPR_PHOB"/>
    <property type="match status" value="1"/>
</dbReference>
<dbReference type="InterPro" id="IPR005158">
    <property type="entry name" value="BTAD"/>
</dbReference>
<dbReference type="Proteomes" id="UP000033615">
    <property type="component" value="Unassembled WGS sequence"/>
</dbReference>
<dbReference type="Pfam" id="PF00486">
    <property type="entry name" value="Trans_reg_C"/>
    <property type="match status" value="1"/>
</dbReference>
<dbReference type="InterPro" id="IPR011990">
    <property type="entry name" value="TPR-like_helical_dom_sf"/>
</dbReference>